<dbReference type="OrthoDB" id="9798006at2"/>
<dbReference type="Gene3D" id="3.40.630.30">
    <property type="match status" value="1"/>
</dbReference>
<dbReference type="Pfam" id="PF13420">
    <property type="entry name" value="Acetyltransf_4"/>
    <property type="match status" value="1"/>
</dbReference>
<dbReference type="STRING" id="1963862.B4O97_15080"/>
<dbReference type="PANTHER" id="PTHR43072:SF23">
    <property type="entry name" value="UPF0039 PROTEIN C11D3.02C"/>
    <property type="match status" value="1"/>
</dbReference>
<dbReference type="InterPro" id="IPR016181">
    <property type="entry name" value="Acyl_CoA_acyltransferase"/>
</dbReference>
<dbReference type="CDD" id="cd04301">
    <property type="entry name" value="NAT_SF"/>
    <property type="match status" value="1"/>
</dbReference>
<dbReference type="InterPro" id="IPR000182">
    <property type="entry name" value="GNAT_dom"/>
</dbReference>
<evidence type="ECO:0000256" key="1">
    <source>
        <dbReference type="ARBA" id="ARBA00022679"/>
    </source>
</evidence>
<evidence type="ECO:0000313" key="4">
    <source>
        <dbReference type="EMBL" id="ORC32971.1"/>
    </source>
</evidence>
<accession>A0A1Y1RV06</accession>
<dbReference type="EMBL" id="MWQY01000018">
    <property type="protein sequence ID" value="ORC32971.1"/>
    <property type="molecule type" value="Genomic_DNA"/>
</dbReference>
<name>A0A1Y1RV06_9SPIO</name>
<dbReference type="PROSITE" id="PS51186">
    <property type="entry name" value="GNAT"/>
    <property type="match status" value="1"/>
</dbReference>
<dbReference type="AlphaFoldDB" id="A0A1Y1RV06"/>
<sequence>MGSEISLPAGYRCAAAEEGDLEGIRRIYNQAVETSTATFDTEPKSLEERRAWLAAHDGSHPVFAVLHEESGDVAAWGSLSRWSEKKAYDSTAEVSIYVDPAHQKRGLGGRLLEQLIEIARREGLHMLISRIAEGNAASLALHRRFGFRHVGTLREVGCKFGRYIDVDIFELRVGEEAFQT</sequence>
<reference evidence="4 5" key="1">
    <citation type="submission" date="2017-03" db="EMBL/GenBank/DDBJ databases">
        <title>Draft Genome sequence of Marispirochaeta sp. strain JC444.</title>
        <authorList>
            <person name="Shivani Y."/>
            <person name="Subhash Y."/>
            <person name="Sasikala C."/>
            <person name="Ramana C."/>
        </authorList>
    </citation>
    <scope>NUCLEOTIDE SEQUENCE [LARGE SCALE GENOMIC DNA]</scope>
    <source>
        <strain evidence="4 5">JC444</strain>
    </source>
</reference>
<evidence type="ECO:0000313" key="5">
    <source>
        <dbReference type="Proteomes" id="UP000192343"/>
    </source>
</evidence>
<keyword evidence="2" id="KW-0012">Acyltransferase</keyword>
<keyword evidence="5" id="KW-1185">Reference proteome</keyword>
<protein>
    <recommendedName>
        <fullName evidence="3">N-acetyltransferase domain-containing protein</fullName>
    </recommendedName>
</protein>
<evidence type="ECO:0000256" key="2">
    <source>
        <dbReference type="ARBA" id="ARBA00023315"/>
    </source>
</evidence>
<evidence type="ECO:0000259" key="3">
    <source>
        <dbReference type="PROSITE" id="PS51186"/>
    </source>
</evidence>
<gene>
    <name evidence="4" type="ORF">B4O97_15080</name>
</gene>
<feature type="domain" description="N-acetyltransferase" evidence="3">
    <location>
        <begin position="11"/>
        <end position="165"/>
    </location>
</feature>
<dbReference type="Proteomes" id="UP000192343">
    <property type="component" value="Unassembled WGS sequence"/>
</dbReference>
<dbReference type="GO" id="GO:0016747">
    <property type="term" value="F:acyltransferase activity, transferring groups other than amino-acyl groups"/>
    <property type="evidence" value="ECO:0007669"/>
    <property type="project" value="InterPro"/>
</dbReference>
<dbReference type="PANTHER" id="PTHR43072">
    <property type="entry name" value="N-ACETYLTRANSFERASE"/>
    <property type="match status" value="1"/>
</dbReference>
<dbReference type="RefSeq" id="WP_083052066.1">
    <property type="nucleotide sequence ID" value="NZ_MWQY01000018.1"/>
</dbReference>
<dbReference type="SUPFAM" id="SSF55729">
    <property type="entry name" value="Acyl-CoA N-acyltransferases (Nat)"/>
    <property type="match status" value="1"/>
</dbReference>
<proteinExistence type="predicted"/>
<keyword evidence="1" id="KW-0808">Transferase</keyword>
<organism evidence="4 5">
    <name type="scientific">Marispirochaeta aestuarii</name>
    <dbReference type="NCBI Taxonomy" id="1963862"/>
    <lineage>
        <taxon>Bacteria</taxon>
        <taxon>Pseudomonadati</taxon>
        <taxon>Spirochaetota</taxon>
        <taxon>Spirochaetia</taxon>
        <taxon>Spirochaetales</taxon>
        <taxon>Spirochaetaceae</taxon>
        <taxon>Marispirochaeta</taxon>
    </lineage>
</organism>
<comment type="caution">
    <text evidence="4">The sequence shown here is derived from an EMBL/GenBank/DDBJ whole genome shotgun (WGS) entry which is preliminary data.</text>
</comment>